<dbReference type="EMBL" id="FWWU01000006">
    <property type="protein sequence ID" value="SMB83242.1"/>
    <property type="molecule type" value="Genomic_DNA"/>
</dbReference>
<evidence type="ECO:0000313" key="1">
    <source>
        <dbReference type="EMBL" id="SMB83242.1"/>
    </source>
</evidence>
<reference evidence="1 2" key="1">
    <citation type="submission" date="2017-04" db="EMBL/GenBank/DDBJ databases">
        <authorList>
            <person name="Afonso C.L."/>
            <person name="Miller P.J."/>
            <person name="Scott M.A."/>
            <person name="Spackman E."/>
            <person name="Goraichik I."/>
            <person name="Dimitrov K.M."/>
            <person name="Suarez D.L."/>
            <person name="Swayne D.E."/>
        </authorList>
    </citation>
    <scope>NUCLEOTIDE SEQUENCE [LARGE SCALE GENOMIC DNA]</scope>
    <source>
        <strain evidence="1 2">KR-140</strain>
    </source>
</reference>
<dbReference type="Proteomes" id="UP000192582">
    <property type="component" value="Unassembled WGS sequence"/>
</dbReference>
<accession>A0A1W1UQ61</accession>
<gene>
    <name evidence="1" type="ORF">SAMN00790413_04324</name>
</gene>
<organism evidence="1 2">
    <name type="scientific">Deinococcus hopiensis KR-140</name>
    <dbReference type="NCBI Taxonomy" id="695939"/>
    <lineage>
        <taxon>Bacteria</taxon>
        <taxon>Thermotogati</taxon>
        <taxon>Deinococcota</taxon>
        <taxon>Deinococci</taxon>
        <taxon>Deinococcales</taxon>
        <taxon>Deinococcaceae</taxon>
        <taxon>Deinococcus</taxon>
    </lineage>
</organism>
<name>A0A1W1UQ61_9DEIO</name>
<dbReference type="AlphaFoldDB" id="A0A1W1UQ61"/>
<protein>
    <submittedName>
        <fullName evidence="1">Uncharacterized protein</fullName>
    </submittedName>
</protein>
<proteinExistence type="predicted"/>
<dbReference type="OrthoDB" id="9888359at2"/>
<keyword evidence="2" id="KW-1185">Reference proteome</keyword>
<dbReference type="RefSeq" id="WP_084046416.1">
    <property type="nucleotide sequence ID" value="NZ_FWWU01000006.1"/>
</dbReference>
<evidence type="ECO:0000313" key="2">
    <source>
        <dbReference type="Proteomes" id="UP000192582"/>
    </source>
</evidence>
<sequence length="106" mass="11816">MTQQSPSRIPPQHALTRNVLRAIHSTPQLNKTLLQTQLDVLLEGFNPERPEHQQAVQSALTIIRTVAVQEGVIRTAEQLAVLETDLRLLGLVQELLIDAKETPVLI</sequence>